<protein>
    <submittedName>
        <fullName evidence="1">Uncharacterized protein</fullName>
    </submittedName>
</protein>
<evidence type="ECO:0000313" key="2">
    <source>
        <dbReference type="Proteomes" id="UP000197781"/>
    </source>
</evidence>
<evidence type="ECO:0000313" key="1">
    <source>
        <dbReference type="EMBL" id="ASJ54445.1"/>
    </source>
</evidence>
<proteinExistence type="predicted"/>
<dbReference type="InterPro" id="IPR010982">
    <property type="entry name" value="Lambda_DNA-bd_dom_sf"/>
</dbReference>
<organism evidence="1 2">
    <name type="scientific">Brevibacillus formosus</name>
    <dbReference type="NCBI Taxonomy" id="54913"/>
    <lineage>
        <taxon>Bacteria</taxon>
        <taxon>Bacillati</taxon>
        <taxon>Bacillota</taxon>
        <taxon>Bacilli</taxon>
        <taxon>Bacillales</taxon>
        <taxon>Paenibacillaceae</taxon>
        <taxon>Brevibacillus</taxon>
    </lineage>
</organism>
<dbReference type="Proteomes" id="UP000197781">
    <property type="component" value="Chromosome"/>
</dbReference>
<accession>A0A220MHL5</accession>
<dbReference type="AlphaFoldDB" id="A0A220MHL5"/>
<reference evidence="1 2" key="1">
    <citation type="submission" date="2016-11" db="EMBL/GenBank/DDBJ databases">
        <authorList>
            <person name="Jaros S."/>
            <person name="Januszkiewicz K."/>
            <person name="Wedrychowicz H."/>
        </authorList>
    </citation>
    <scope>NUCLEOTIDE SEQUENCE [LARGE SCALE GENOMIC DNA]</scope>
    <source>
        <strain evidence="1 2">NF2</strain>
    </source>
</reference>
<dbReference type="RefSeq" id="WP_088908193.1">
    <property type="nucleotide sequence ID" value="NZ_CP018145.1"/>
</dbReference>
<dbReference type="GO" id="GO:0003677">
    <property type="term" value="F:DNA binding"/>
    <property type="evidence" value="ECO:0007669"/>
    <property type="project" value="InterPro"/>
</dbReference>
<gene>
    <name evidence="1" type="ORF">BP422_13295</name>
</gene>
<name>A0A220MHL5_9BACL</name>
<dbReference type="SUPFAM" id="SSF47413">
    <property type="entry name" value="lambda repressor-like DNA-binding domains"/>
    <property type="match status" value="1"/>
</dbReference>
<dbReference type="EMBL" id="CP018145">
    <property type="protein sequence ID" value="ASJ54445.1"/>
    <property type="molecule type" value="Genomic_DNA"/>
</dbReference>
<sequence>MSDFGRQLSQSLHEAGMTQMAFSFETNVSREAISSYTTGRTITPPDIKSKSVLLTDNPYLSMEAAQESTAGTSPGIIGGDRIEVNRHTVLDRTEHEMNELLKVIREAEESLISAPPRSLTTQEKQAIETLIQETLDVVTASTNLAAILCREYKVSWVKQWAIHKSKWMKNGLMKMMKGVGLHE</sequence>
<dbReference type="KEGG" id="bfm:BP422_13295"/>